<dbReference type="EMBL" id="JANIEX010000570">
    <property type="protein sequence ID" value="KAJ3565449.1"/>
    <property type="molecule type" value="Genomic_DNA"/>
</dbReference>
<evidence type="ECO:0000256" key="1">
    <source>
        <dbReference type="ARBA" id="ARBA00022729"/>
    </source>
</evidence>
<reference evidence="4" key="1">
    <citation type="submission" date="2022-07" db="EMBL/GenBank/DDBJ databases">
        <title>Genome Sequence of Leucocoprinus birnbaumii.</title>
        <authorList>
            <person name="Buettner E."/>
        </authorList>
    </citation>
    <scope>NUCLEOTIDE SEQUENCE</scope>
    <source>
        <strain evidence="4">VT141</strain>
    </source>
</reference>
<evidence type="ECO:0000256" key="2">
    <source>
        <dbReference type="SAM" id="SignalP"/>
    </source>
</evidence>
<keyword evidence="5" id="KW-1185">Reference proteome</keyword>
<gene>
    <name evidence="4" type="ORF">NP233_g7627</name>
</gene>
<protein>
    <recommendedName>
        <fullName evidence="3">Yeast cell wall synthesis Kre9/Knh1-like N-terminal domain-containing protein</fullName>
    </recommendedName>
</protein>
<feature type="domain" description="Yeast cell wall synthesis Kre9/Knh1-like N-terminal" evidence="3">
    <location>
        <begin position="36"/>
        <end position="123"/>
    </location>
</feature>
<name>A0AAD5VS71_9AGAR</name>
<evidence type="ECO:0000313" key="4">
    <source>
        <dbReference type="EMBL" id="KAJ3565449.1"/>
    </source>
</evidence>
<dbReference type="Proteomes" id="UP001213000">
    <property type="component" value="Unassembled WGS sequence"/>
</dbReference>
<feature type="chain" id="PRO_5042061407" description="Yeast cell wall synthesis Kre9/Knh1-like N-terminal domain-containing protein" evidence="2">
    <location>
        <begin position="22"/>
        <end position="129"/>
    </location>
</feature>
<comment type="caution">
    <text evidence="4">The sequence shown here is derived from an EMBL/GenBank/DDBJ whole genome shotgun (WGS) entry which is preliminary data.</text>
</comment>
<sequence>MNLFAFFLTIFTLLGSFVVQAAPIEQRDVYVPKILTPNGNTVWKVGEEVEVTWDTSNPPAQITNKIGMILLRQGDLATPLVLAGNFNILNGKARFRVPSVLQGSDYSIVLFGDSGNWSDQFTIQSPFAF</sequence>
<proteinExistence type="predicted"/>
<evidence type="ECO:0000259" key="3">
    <source>
        <dbReference type="Pfam" id="PF10342"/>
    </source>
</evidence>
<feature type="signal peptide" evidence="2">
    <location>
        <begin position="1"/>
        <end position="21"/>
    </location>
</feature>
<dbReference type="Pfam" id="PF10342">
    <property type="entry name" value="Kre9_KNH"/>
    <property type="match status" value="1"/>
</dbReference>
<dbReference type="AlphaFoldDB" id="A0AAD5VS71"/>
<evidence type="ECO:0000313" key="5">
    <source>
        <dbReference type="Proteomes" id="UP001213000"/>
    </source>
</evidence>
<organism evidence="4 5">
    <name type="scientific">Leucocoprinus birnbaumii</name>
    <dbReference type="NCBI Taxonomy" id="56174"/>
    <lineage>
        <taxon>Eukaryota</taxon>
        <taxon>Fungi</taxon>
        <taxon>Dikarya</taxon>
        <taxon>Basidiomycota</taxon>
        <taxon>Agaricomycotina</taxon>
        <taxon>Agaricomycetes</taxon>
        <taxon>Agaricomycetidae</taxon>
        <taxon>Agaricales</taxon>
        <taxon>Agaricineae</taxon>
        <taxon>Agaricaceae</taxon>
        <taxon>Leucocoprinus</taxon>
    </lineage>
</organism>
<accession>A0AAD5VS71</accession>
<dbReference type="InterPro" id="IPR018466">
    <property type="entry name" value="Kre9/Knh1-like_N"/>
</dbReference>
<keyword evidence="1 2" id="KW-0732">Signal</keyword>